<sequence length="204" mass="22322">MTSPNTYRPHPDCRCHPLMITTDDIDRAVPSPVGGRLPERGPLADPCAVANAAAAARSISDIFRTLGITRDQRSTRRLRAVSATYGIALPHRAGKPKRPSPLDDRDKLVNAVIHASNTRDAVQHLGLSSCGTTNRRFEQRCHDEEIELPWKQNTGTARQLNAASAHRVETALPATTSDARVPEELGIGKGGNAYTWIRRRCHPA</sequence>
<protein>
    <submittedName>
        <fullName evidence="1">Uncharacterized protein</fullName>
    </submittedName>
</protein>
<gene>
    <name evidence="1" type="ORF">BDK89_0336</name>
</gene>
<name>A0A4R7HV81_9ACTN</name>
<accession>A0A4R7HV81</accession>
<comment type="caution">
    <text evidence="1">The sequence shown here is derived from an EMBL/GenBank/DDBJ whole genome shotgun (WGS) entry which is preliminary data.</text>
</comment>
<organism evidence="1 2">
    <name type="scientific">Ilumatobacter fluminis</name>
    <dbReference type="NCBI Taxonomy" id="467091"/>
    <lineage>
        <taxon>Bacteria</taxon>
        <taxon>Bacillati</taxon>
        <taxon>Actinomycetota</taxon>
        <taxon>Acidimicrobiia</taxon>
        <taxon>Acidimicrobiales</taxon>
        <taxon>Ilumatobacteraceae</taxon>
        <taxon>Ilumatobacter</taxon>
    </lineage>
</organism>
<dbReference type="AlphaFoldDB" id="A0A4R7HV81"/>
<evidence type="ECO:0000313" key="2">
    <source>
        <dbReference type="Proteomes" id="UP000294558"/>
    </source>
</evidence>
<dbReference type="EMBL" id="SOAU01000001">
    <property type="protein sequence ID" value="TDT14780.1"/>
    <property type="molecule type" value="Genomic_DNA"/>
</dbReference>
<reference evidence="1 2" key="1">
    <citation type="submission" date="2019-03" db="EMBL/GenBank/DDBJ databases">
        <title>Sequencing the genomes of 1000 actinobacteria strains.</title>
        <authorList>
            <person name="Klenk H.-P."/>
        </authorList>
    </citation>
    <scope>NUCLEOTIDE SEQUENCE [LARGE SCALE GENOMIC DNA]</scope>
    <source>
        <strain evidence="1 2">DSM 18936</strain>
    </source>
</reference>
<dbReference type="RefSeq" id="WP_133867296.1">
    <property type="nucleotide sequence ID" value="NZ_SOAU01000001.1"/>
</dbReference>
<dbReference type="Proteomes" id="UP000294558">
    <property type="component" value="Unassembled WGS sequence"/>
</dbReference>
<proteinExistence type="predicted"/>
<keyword evidence="2" id="KW-1185">Reference proteome</keyword>
<evidence type="ECO:0000313" key="1">
    <source>
        <dbReference type="EMBL" id="TDT14780.1"/>
    </source>
</evidence>